<dbReference type="AlphaFoldDB" id="A0A1D2NAL8"/>
<dbReference type="GO" id="GO:0006457">
    <property type="term" value="P:protein folding"/>
    <property type="evidence" value="ECO:0007669"/>
    <property type="project" value="InterPro"/>
</dbReference>
<dbReference type="CDD" id="cd23161">
    <property type="entry name" value="Prefoldin_6"/>
    <property type="match status" value="1"/>
</dbReference>
<organism evidence="6 7">
    <name type="scientific">Orchesella cincta</name>
    <name type="common">Springtail</name>
    <name type="synonym">Podura cincta</name>
    <dbReference type="NCBI Taxonomy" id="48709"/>
    <lineage>
        <taxon>Eukaryota</taxon>
        <taxon>Metazoa</taxon>
        <taxon>Ecdysozoa</taxon>
        <taxon>Arthropoda</taxon>
        <taxon>Hexapoda</taxon>
        <taxon>Collembola</taxon>
        <taxon>Entomobryomorpha</taxon>
        <taxon>Entomobryoidea</taxon>
        <taxon>Orchesellidae</taxon>
        <taxon>Orchesellinae</taxon>
        <taxon>Orchesella</taxon>
    </lineage>
</organism>
<reference evidence="6 7" key="1">
    <citation type="journal article" date="2016" name="Genome Biol. Evol.">
        <title>Gene Family Evolution Reflects Adaptation to Soil Environmental Stressors in the Genome of the Collembolan Orchesella cincta.</title>
        <authorList>
            <person name="Faddeeva-Vakhrusheva A."/>
            <person name="Derks M.F."/>
            <person name="Anvar S.Y."/>
            <person name="Agamennone V."/>
            <person name="Suring W."/>
            <person name="Smit S."/>
            <person name="van Straalen N.M."/>
            <person name="Roelofs D."/>
        </authorList>
    </citation>
    <scope>NUCLEOTIDE SEQUENCE [LARGE SCALE GENOMIC DNA]</scope>
    <source>
        <tissue evidence="6">Mixed pool</tissue>
    </source>
</reference>
<dbReference type="PANTHER" id="PTHR21431:SF0">
    <property type="entry name" value="PREFOLDIN SUBUNIT 6"/>
    <property type="match status" value="1"/>
</dbReference>
<evidence type="ECO:0000256" key="4">
    <source>
        <dbReference type="ARBA" id="ARBA00072592"/>
    </source>
</evidence>
<dbReference type="GO" id="GO:0051131">
    <property type="term" value="P:chaperone-mediated protein complex assembly"/>
    <property type="evidence" value="ECO:0007669"/>
    <property type="project" value="TreeGrafter"/>
</dbReference>
<protein>
    <recommendedName>
        <fullName evidence="4">Probable prefoldin subunit 6</fullName>
    </recommendedName>
</protein>
<dbReference type="GO" id="GO:0051087">
    <property type="term" value="F:protein-folding chaperone binding"/>
    <property type="evidence" value="ECO:0007669"/>
    <property type="project" value="TreeGrafter"/>
</dbReference>
<dbReference type="FunFam" id="1.10.287.370:FF:000003">
    <property type="entry name" value="Prefoldin subunit 6"/>
    <property type="match status" value="1"/>
</dbReference>
<feature type="coiled-coil region" evidence="5">
    <location>
        <begin position="19"/>
        <end position="56"/>
    </location>
</feature>
<dbReference type="GO" id="GO:0005737">
    <property type="term" value="C:cytoplasm"/>
    <property type="evidence" value="ECO:0007669"/>
    <property type="project" value="TreeGrafter"/>
</dbReference>
<dbReference type="OMA" id="VQTEFAQ"/>
<gene>
    <name evidence="6" type="ORF">Ocin01_04378</name>
</gene>
<sequence length="129" mass="14463">MAAKNEEFQKKFQTEAEKYAGLNKKLNKLVTQSQTLETQLNENQMVKDELDITREDARVFKLVGPVMVPQTVDDAKTNVNRRIDFIKAELKRNSDVVETVTKEVTAQRDILSGLEAQARQMAGPGVGPS</sequence>
<keyword evidence="7" id="KW-1185">Reference proteome</keyword>
<proteinExistence type="inferred from homology"/>
<keyword evidence="5" id="KW-0175">Coiled coil</keyword>
<dbReference type="InterPro" id="IPR002777">
    <property type="entry name" value="PFD_beta-like"/>
</dbReference>
<evidence type="ECO:0000256" key="2">
    <source>
        <dbReference type="ARBA" id="ARBA00011695"/>
    </source>
</evidence>
<dbReference type="GO" id="GO:0051082">
    <property type="term" value="F:unfolded protein binding"/>
    <property type="evidence" value="ECO:0007669"/>
    <property type="project" value="InterPro"/>
</dbReference>
<accession>A0A1D2NAL8</accession>
<dbReference type="InterPro" id="IPR009053">
    <property type="entry name" value="Prefoldin"/>
</dbReference>
<evidence type="ECO:0000256" key="5">
    <source>
        <dbReference type="SAM" id="Coils"/>
    </source>
</evidence>
<comment type="caution">
    <text evidence="6">The sequence shown here is derived from an EMBL/GenBank/DDBJ whole genome shotgun (WGS) entry which is preliminary data.</text>
</comment>
<dbReference type="Pfam" id="PF01920">
    <property type="entry name" value="Prefoldin_2"/>
    <property type="match status" value="1"/>
</dbReference>
<dbReference type="EMBL" id="LJIJ01000117">
    <property type="protein sequence ID" value="ODN02298.1"/>
    <property type="molecule type" value="Genomic_DNA"/>
</dbReference>
<dbReference type="Gene3D" id="1.10.287.370">
    <property type="match status" value="1"/>
</dbReference>
<dbReference type="SUPFAM" id="SSF46579">
    <property type="entry name" value="Prefoldin"/>
    <property type="match status" value="1"/>
</dbReference>
<evidence type="ECO:0000256" key="1">
    <source>
        <dbReference type="ARBA" id="ARBA00008045"/>
    </source>
</evidence>
<evidence type="ECO:0000256" key="3">
    <source>
        <dbReference type="ARBA" id="ARBA00023186"/>
    </source>
</evidence>
<comment type="similarity">
    <text evidence="1">Belongs to the prefoldin subunit beta family.</text>
</comment>
<evidence type="ECO:0000313" key="7">
    <source>
        <dbReference type="Proteomes" id="UP000094527"/>
    </source>
</evidence>
<dbReference type="STRING" id="48709.A0A1D2NAL8"/>
<evidence type="ECO:0000313" key="6">
    <source>
        <dbReference type="EMBL" id="ODN02298.1"/>
    </source>
</evidence>
<dbReference type="OrthoDB" id="248120at2759"/>
<keyword evidence="3" id="KW-0143">Chaperone</keyword>
<comment type="subunit">
    <text evidence="2">Heterohexamer of two PFD-alpha type and four PFD-beta type subunits.</text>
</comment>
<dbReference type="Proteomes" id="UP000094527">
    <property type="component" value="Unassembled WGS sequence"/>
</dbReference>
<dbReference type="PANTHER" id="PTHR21431">
    <property type="entry name" value="PREFOLDIN SUBUNIT 6"/>
    <property type="match status" value="1"/>
</dbReference>
<name>A0A1D2NAL8_ORCCI</name>
<dbReference type="GO" id="GO:0016272">
    <property type="term" value="C:prefoldin complex"/>
    <property type="evidence" value="ECO:0007669"/>
    <property type="project" value="InterPro"/>
</dbReference>